<comment type="caution">
    <text evidence="1">The sequence shown here is derived from an EMBL/GenBank/DDBJ whole genome shotgun (WGS) entry which is preliminary data.</text>
</comment>
<name>A0ACB9RM32_9MYRT</name>
<sequence length="353" mass="40557">MPGLADWNNYDQLLSGSNINLNVNNNNGASTKGFWSRNQDVVSYNHLQKFWSELSPQAKQQLLQIDKQMHFEQAPKNMYCSRCNGLLLEGFLQIVMYGKSFQQEGGVENQHSDHGTAYSKTQSDSALRVTHRCHDELQDPSVHPWGGLATTHSRWIPDPSGMLFVFKVLKGAPNGNIWLNLPFISARASERERELLYPDACGGGGRGWISQVTTSYGRGLGMRETCALHTARLSCDTLVDFWSALGEETRQSLLRMKEEDFIERLMYRFDSKRFCKDCRKNVISEFKELKELKQMRKEPRCTSCFCVADTAFHYEHLLTLLVHTTIWSGQLALEKGRLTFWNMKMWASMEEFK</sequence>
<dbReference type="Proteomes" id="UP001057402">
    <property type="component" value="Chromosome 4"/>
</dbReference>
<keyword evidence="2" id="KW-1185">Reference proteome</keyword>
<gene>
    <name evidence="1" type="ORF">MLD38_015969</name>
</gene>
<evidence type="ECO:0000313" key="2">
    <source>
        <dbReference type="Proteomes" id="UP001057402"/>
    </source>
</evidence>
<reference evidence="2" key="1">
    <citation type="journal article" date="2023" name="Front. Plant Sci.">
        <title>Chromosomal-level genome assembly of Melastoma candidum provides insights into trichome evolution.</title>
        <authorList>
            <person name="Zhong Y."/>
            <person name="Wu W."/>
            <person name="Sun C."/>
            <person name="Zou P."/>
            <person name="Liu Y."/>
            <person name="Dai S."/>
            <person name="Zhou R."/>
        </authorList>
    </citation>
    <scope>NUCLEOTIDE SEQUENCE [LARGE SCALE GENOMIC DNA]</scope>
</reference>
<proteinExistence type="predicted"/>
<organism evidence="1 2">
    <name type="scientific">Melastoma candidum</name>
    <dbReference type="NCBI Taxonomy" id="119954"/>
    <lineage>
        <taxon>Eukaryota</taxon>
        <taxon>Viridiplantae</taxon>
        <taxon>Streptophyta</taxon>
        <taxon>Embryophyta</taxon>
        <taxon>Tracheophyta</taxon>
        <taxon>Spermatophyta</taxon>
        <taxon>Magnoliopsida</taxon>
        <taxon>eudicotyledons</taxon>
        <taxon>Gunneridae</taxon>
        <taxon>Pentapetalae</taxon>
        <taxon>rosids</taxon>
        <taxon>malvids</taxon>
        <taxon>Myrtales</taxon>
        <taxon>Melastomataceae</taxon>
        <taxon>Melastomatoideae</taxon>
        <taxon>Melastomateae</taxon>
        <taxon>Melastoma</taxon>
    </lineage>
</organism>
<accession>A0ACB9RM32</accession>
<protein>
    <submittedName>
        <fullName evidence="1">Uncharacterized protein</fullName>
    </submittedName>
</protein>
<dbReference type="EMBL" id="CM042883">
    <property type="protein sequence ID" value="KAI4378498.1"/>
    <property type="molecule type" value="Genomic_DNA"/>
</dbReference>
<evidence type="ECO:0000313" key="1">
    <source>
        <dbReference type="EMBL" id="KAI4378498.1"/>
    </source>
</evidence>